<accession>A0ABR2LY05</accession>
<dbReference type="InterPro" id="IPR007199">
    <property type="entry name" value="Rep_factor-A_N"/>
</dbReference>
<dbReference type="Gene3D" id="2.40.50.140">
    <property type="entry name" value="Nucleic acid-binding proteins"/>
    <property type="match status" value="1"/>
</dbReference>
<dbReference type="Proteomes" id="UP001412067">
    <property type="component" value="Unassembled WGS sequence"/>
</dbReference>
<evidence type="ECO:0000313" key="3">
    <source>
        <dbReference type="EMBL" id="KAK8955128.1"/>
    </source>
</evidence>
<sequence length="339" mass="36022">MAARLTPNGIAAVNAGDLDLKPVVQVMDITKVAGSPERFRILVSDGSTTQDALLATQLSDVPGLEDYAGDQLFSCWSTFVALFRAGGQPARLQVTLQQSSLLIIRLQSTIATWRLRRTRLPLESSQSPLSTLSRGWAIKARATAKGELRRYNNARGDERSSPSIFSTPAAARSEPPASMLPRLLPCVHAFPPAKIAETGRSPLRSNFVHASTGAPDIFRKTLATVAAAAACRHAPLAASCCRVPPPLPSRFRLPRAVTAVLAVISQKPPAAYPPLPAYPAACRTVSCRSSPNFISPAPSSVSLISSAAPSFSADRTADLRTPRTADIRAARTALATARQ</sequence>
<dbReference type="EMBL" id="JBBWWR010000013">
    <property type="protein sequence ID" value="KAK8955128.1"/>
    <property type="molecule type" value="Genomic_DNA"/>
</dbReference>
<feature type="region of interest" description="Disordered" evidence="1">
    <location>
        <begin position="152"/>
        <end position="173"/>
    </location>
</feature>
<name>A0ABR2LY05_9ASPA</name>
<reference evidence="3 4" key="1">
    <citation type="journal article" date="2022" name="Nat. Plants">
        <title>Genomes of leafy and leafless Platanthera orchids illuminate the evolution of mycoheterotrophy.</title>
        <authorList>
            <person name="Li M.H."/>
            <person name="Liu K.W."/>
            <person name="Li Z."/>
            <person name="Lu H.C."/>
            <person name="Ye Q.L."/>
            <person name="Zhang D."/>
            <person name="Wang J.Y."/>
            <person name="Li Y.F."/>
            <person name="Zhong Z.M."/>
            <person name="Liu X."/>
            <person name="Yu X."/>
            <person name="Liu D.K."/>
            <person name="Tu X.D."/>
            <person name="Liu B."/>
            <person name="Hao Y."/>
            <person name="Liao X.Y."/>
            <person name="Jiang Y.T."/>
            <person name="Sun W.H."/>
            <person name="Chen J."/>
            <person name="Chen Y.Q."/>
            <person name="Ai Y."/>
            <person name="Zhai J.W."/>
            <person name="Wu S.S."/>
            <person name="Zhou Z."/>
            <person name="Hsiao Y.Y."/>
            <person name="Wu W.L."/>
            <person name="Chen Y.Y."/>
            <person name="Lin Y.F."/>
            <person name="Hsu J.L."/>
            <person name="Li C.Y."/>
            <person name="Wang Z.W."/>
            <person name="Zhao X."/>
            <person name="Zhong W.Y."/>
            <person name="Ma X.K."/>
            <person name="Ma L."/>
            <person name="Huang J."/>
            <person name="Chen G.Z."/>
            <person name="Huang M.Z."/>
            <person name="Huang L."/>
            <person name="Peng D.H."/>
            <person name="Luo Y.B."/>
            <person name="Zou S.Q."/>
            <person name="Chen S.P."/>
            <person name="Lan S."/>
            <person name="Tsai W.C."/>
            <person name="Van de Peer Y."/>
            <person name="Liu Z.J."/>
        </authorList>
    </citation>
    <scope>NUCLEOTIDE SEQUENCE [LARGE SCALE GENOMIC DNA]</scope>
    <source>
        <tissue evidence="3">Flower</tissue>
    </source>
</reference>
<proteinExistence type="predicted"/>
<dbReference type="SUPFAM" id="SSF50249">
    <property type="entry name" value="Nucleic acid-binding proteins"/>
    <property type="match status" value="1"/>
</dbReference>
<dbReference type="InterPro" id="IPR012340">
    <property type="entry name" value="NA-bd_OB-fold"/>
</dbReference>
<organism evidence="3 4">
    <name type="scientific">Platanthera guangdongensis</name>
    <dbReference type="NCBI Taxonomy" id="2320717"/>
    <lineage>
        <taxon>Eukaryota</taxon>
        <taxon>Viridiplantae</taxon>
        <taxon>Streptophyta</taxon>
        <taxon>Embryophyta</taxon>
        <taxon>Tracheophyta</taxon>
        <taxon>Spermatophyta</taxon>
        <taxon>Magnoliopsida</taxon>
        <taxon>Liliopsida</taxon>
        <taxon>Asparagales</taxon>
        <taxon>Orchidaceae</taxon>
        <taxon>Orchidoideae</taxon>
        <taxon>Orchideae</taxon>
        <taxon>Orchidinae</taxon>
        <taxon>Platanthera</taxon>
    </lineage>
</organism>
<gene>
    <name evidence="3" type="ORF">KSP40_PGU020052</name>
</gene>
<comment type="caution">
    <text evidence="3">The sequence shown here is derived from an EMBL/GenBank/DDBJ whole genome shotgun (WGS) entry which is preliminary data.</text>
</comment>
<evidence type="ECO:0000313" key="4">
    <source>
        <dbReference type="Proteomes" id="UP001412067"/>
    </source>
</evidence>
<keyword evidence="4" id="KW-1185">Reference proteome</keyword>
<evidence type="ECO:0000259" key="2">
    <source>
        <dbReference type="Pfam" id="PF04057"/>
    </source>
</evidence>
<evidence type="ECO:0000256" key="1">
    <source>
        <dbReference type="SAM" id="MobiDB-lite"/>
    </source>
</evidence>
<feature type="domain" description="Replication factor-A protein 1 N-terminal" evidence="2">
    <location>
        <begin position="5"/>
        <end position="60"/>
    </location>
</feature>
<protein>
    <recommendedName>
        <fullName evidence="2">Replication factor-A protein 1 N-terminal domain-containing protein</fullName>
    </recommendedName>
</protein>
<dbReference type="Pfam" id="PF04057">
    <property type="entry name" value="Rep-A_N"/>
    <property type="match status" value="1"/>
</dbReference>